<dbReference type="Pfam" id="PF00724">
    <property type="entry name" value="Oxidored_FMN"/>
    <property type="match status" value="1"/>
</dbReference>
<evidence type="ECO:0000256" key="4">
    <source>
        <dbReference type="ARBA" id="ARBA00022857"/>
    </source>
</evidence>
<evidence type="ECO:0000313" key="7">
    <source>
        <dbReference type="EMBL" id="EAR30635.1"/>
    </source>
</evidence>
<dbReference type="Gene3D" id="3.20.20.70">
    <property type="entry name" value="Aldolase class I"/>
    <property type="match status" value="1"/>
</dbReference>
<dbReference type="GO" id="GO:0050661">
    <property type="term" value="F:NADP binding"/>
    <property type="evidence" value="ECO:0007669"/>
    <property type="project" value="InterPro"/>
</dbReference>
<dbReference type="AlphaFoldDB" id="A4C503"/>
<evidence type="ECO:0000256" key="5">
    <source>
        <dbReference type="ARBA" id="ARBA00023002"/>
    </source>
</evidence>
<evidence type="ECO:0000256" key="1">
    <source>
        <dbReference type="ARBA" id="ARBA00001917"/>
    </source>
</evidence>
<dbReference type="STRING" id="87626.PTD2_03661"/>
<dbReference type="InterPro" id="IPR044152">
    <property type="entry name" value="YqjM-like"/>
</dbReference>
<keyword evidence="2" id="KW-0285">Flavoprotein</keyword>
<evidence type="ECO:0000256" key="3">
    <source>
        <dbReference type="ARBA" id="ARBA00022643"/>
    </source>
</evidence>
<reference evidence="7 8" key="1">
    <citation type="submission" date="2006-02" db="EMBL/GenBank/DDBJ databases">
        <authorList>
            <person name="Moran M.A."/>
            <person name="Kjelleberg S."/>
            <person name="Egan S."/>
            <person name="Saunders N."/>
            <person name="Thomas T."/>
            <person name="Ferriera S."/>
            <person name="Johnson J."/>
            <person name="Kravitz S."/>
            <person name="Halpern A."/>
            <person name="Remington K."/>
            <person name="Beeson K."/>
            <person name="Tran B."/>
            <person name="Rogers Y.-H."/>
            <person name="Friedman R."/>
            <person name="Venter J.C."/>
        </authorList>
    </citation>
    <scope>NUCLEOTIDE SEQUENCE [LARGE SCALE GENOMIC DNA]</scope>
    <source>
        <strain evidence="7 8">D2</strain>
    </source>
</reference>
<dbReference type="InterPro" id="IPR013785">
    <property type="entry name" value="Aldolase_TIM"/>
</dbReference>
<dbReference type="GO" id="GO:0010181">
    <property type="term" value="F:FMN binding"/>
    <property type="evidence" value="ECO:0007669"/>
    <property type="project" value="InterPro"/>
</dbReference>
<name>A4C503_9GAMM</name>
<organism evidence="7 8">
    <name type="scientific">Pseudoalteromonas tunicata D2</name>
    <dbReference type="NCBI Taxonomy" id="87626"/>
    <lineage>
        <taxon>Bacteria</taxon>
        <taxon>Pseudomonadati</taxon>
        <taxon>Pseudomonadota</taxon>
        <taxon>Gammaproteobacteria</taxon>
        <taxon>Alteromonadales</taxon>
        <taxon>Pseudoalteromonadaceae</taxon>
        <taxon>Pseudoalteromonas</taxon>
    </lineage>
</organism>
<proteinExistence type="predicted"/>
<keyword evidence="3" id="KW-0288">FMN</keyword>
<keyword evidence="8" id="KW-1185">Reference proteome</keyword>
<protein>
    <submittedName>
        <fullName evidence="7">FMN oxidoreductase</fullName>
    </submittedName>
</protein>
<feature type="domain" description="NADH:flavin oxidoreductase/NADH oxidase N-terminal" evidence="6">
    <location>
        <begin position="4"/>
        <end position="341"/>
    </location>
</feature>
<dbReference type="RefSeq" id="WP_009836933.1">
    <property type="nucleotide sequence ID" value="NZ_AAOH01000001.1"/>
</dbReference>
<dbReference type="CDD" id="cd02932">
    <property type="entry name" value="OYE_YqiM_FMN"/>
    <property type="match status" value="1"/>
</dbReference>
<sequence length="362" mass="39432">MSLLFSSLKLGACQLSNRIIIAPMCQYSAHNGQATHWHTAHWSQLLHSGAGALILEATAVSPQGRISHLDLGLWDDDCQQALAQSLSIARAHSDMPILIQLAHAGRKASAYTPWQKQGARAADDLHGWQVESCSAQAYNEDFQTPTELTQQQITLLIDQFVMAAKRSQALGLNGIELHAAHGYLIHQFLSPLSNSRTDQYGGNFTNRCRFLIEIFTAIRAAVGEKFTLGVRVSATDWVDGGWDLVQTEQLAVNLAQLGCDFIHVSTGGLSPAQHIPAAPGFQVPFAQAIKAKVAIPVIAVGLITEPQQAEDIINAQQADAIGLARAIIYQPHWPWHAAKQLGAKIAIPNQYLRCVPNEIKQQ</sequence>
<dbReference type="PANTHER" id="PTHR43303:SF4">
    <property type="entry name" value="NADPH DEHYDROGENASE C23G7.10C-RELATED"/>
    <property type="match status" value="1"/>
</dbReference>
<dbReference type="OrthoDB" id="8523426at2"/>
<keyword evidence="4" id="KW-0521">NADP</keyword>
<dbReference type="PANTHER" id="PTHR43303">
    <property type="entry name" value="NADPH DEHYDROGENASE C23G7.10C-RELATED"/>
    <property type="match status" value="1"/>
</dbReference>
<comment type="caution">
    <text evidence="7">The sequence shown here is derived from an EMBL/GenBank/DDBJ whole genome shotgun (WGS) entry which is preliminary data.</text>
</comment>
<evidence type="ECO:0000313" key="8">
    <source>
        <dbReference type="Proteomes" id="UP000006201"/>
    </source>
</evidence>
<dbReference type="HOGENOM" id="CLU_012153_2_0_6"/>
<comment type="cofactor">
    <cofactor evidence="1">
        <name>FMN</name>
        <dbReference type="ChEBI" id="CHEBI:58210"/>
    </cofactor>
</comment>
<evidence type="ECO:0000259" key="6">
    <source>
        <dbReference type="Pfam" id="PF00724"/>
    </source>
</evidence>
<dbReference type="Proteomes" id="UP000006201">
    <property type="component" value="Unassembled WGS sequence"/>
</dbReference>
<dbReference type="GO" id="GO:0003959">
    <property type="term" value="F:NADPH dehydrogenase activity"/>
    <property type="evidence" value="ECO:0007669"/>
    <property type="project" value="InterPro"/>
</dbReference>
<evidence type="ECO:0000256" key="2">
    <source>
        <dbReference type="ARBA" id="ARBA00022630"/>
    </source>
</evidence>
<dbReference type="eggNOG" id="COG1902">
    <property type="taxonomic scope" value="Bacteria"/>
</dbReference>
<keyword evidence="5" id="KW-0560">Oxidoreductase</keyword>
<dbReference type="EMBL" id="AAOH01000001">
    <property type="protein sequence ID" value="EAR30635.1"/>
    <property type="molecule type" value="Genomic_DNA"/>
</dbReference>
<accession>A4C503</accession>
<dbReference type="InterPro" id="IPR001155">
    <property type="entry name" value="OxRdtase_FMN_N"/>
</dbReference>
<gene>
    <name evidence="7" type="ORF">PTD2_03661</name>
</gene>
<dbReference type="SUPFAM" id="SSF51395">
    <property type="entry name" value="FMN-linked oxidoreductases"/>
    <property type="match status" value="1"/>
</dbReference>